<accession>A0ABP0CPF9</accession>
<dbReference type="EMBL" id="CAWUHB010000069">
    <property type="protein sequence ID" value="CAK7232971.1"/>
    <property type="molecule type" value="Genomic_DNA"/>
</dbReference>
<evidence type="ECO:0008006" key="4">
    <source>
        <dbReference type="Google" id="ProtNLM"/>
    </source>
</evidence>
<protein>
    <recommendedName>
        <fullName evidence="4">DUF304 domain-containing protein</fullName>
    </recommendedName>
</protein>
<sequence length="258" mass="27866">MLFWSSLTRPGPGHSAALGVPERLLIYHAGTGRTTFLACLKVTTLFGLAFFAFLVAPAYIIAEKPWWQVLGIVVCGVVPFAVASYTSSPFVVFIHLRLPAYARHPDRELLRRFVRNPPAGMQLDITTMNGVGRPRLATVTVSDLVPAHERMGIVNLIDTQASARQAEAAATAAGARTPRAAARARPGAPPVTVATPAKKVPATSLTLSSKFPFVHLPPTTRFGAPAVNNSRGVQYSWAWEDLLALIERRAKQPEGKKP</sequence>
<feature type="transmembrane region" description="Helical" evidence="1">
    <location>
        <begin position="66"/>
        <end position="94"/>
    </location>
</feature>
<keyword evidence="1" id="KW-0472">Membrane</keyword>
<evidence type="ECO:0000313" key="2">
    <source>
        <dbReference type="EMBL" id="CAK7232971.1"/>
    </source>
</evidence>
<keyword evidence="1" id="KW-1133">Transmembrane helix</keyword>
<name>A0ABP0CPF9_9PEZI</name>
<comment type="caution">
    <text evidence="2">The sequence shown here is derived from an EMBL/GenBank/DDBJ whole genome shotgun (WGS) entry which is preliminary data.</text>
</comment>
<keyword evidence="3" id="KW-1185">Reference proteome</keyword>
<keyword evidence="1" id="KW-0812">Transmembrane</keyword>
<reference evidence="2 3" key="1">
    <citation type="submission" date="2024-01" db="EMBL/GenBank/DDBJ databases">
        <authorList>
            <person name="Allen C."/>
            <person name="Tagirdzhanova G."/>
        </authorList>
    </citation>
    <scope>NUCLEOTIDE SEQUENCE [LARGE SCALE GENOMIC DNA]</scope>
</reference>
<organism evidence="2 3">
    <name type="scientific">Sporothrix curviconia</name>
    <dbReference type="NCBI Taxonomy" id="1260050"/>
    <lineage>
        <taxon>Eukaryota</taxon>
        <taxon>Fungi</taxon>
        <taxon>Dikarya</taxon>
        <taxon>Ascomycota</taxon>
        <taxon>Pezizomycotina</taxon>
        <taxon>Sordariomycetes</taxon>
        <taxon>Sordariomycetidae</taxon>
        <taxon>Ophiostomatales</taxon>
        <taxon>Ophiostomataceae</taxon>
        <taxon>Sporothrix</taxon>
    </lineage>
</organism>
<proteinExistence type="predicted"/>
<evidence type="ECO:0000313" key="3">
    <source>
        <dbReference type="Proteomes" id="UP001642405"/>
    </source>
</evidence>
<dbReference type="Proteomes" id="UP001642405">
    <property type="component" value="Unassembled WGS sequence"/>
</dbReference>
<evidence type="ECO:0000256" key="1">
    <source>
        <dbReference type="SAM" id="Phobius"/>
    </source>
</evidence>
<gene>
    <name evidence="2" type="ORF">SCUCBS95973_008438</name>
</gene>
<feature type="transmembrane region" description="Helical" evidence="1">
    <location>
        <begin position="36"/>
        <end position="60"/>
    </location>
</feature>